<keyword evidence="4" id="KW-1185">Reference proteome</keyword>
<dbReference type="InterPro" id="IPR004942">
    <property type="entry name" value="Roadblock/LAMTOR2_dom"/>
</dbReference>
<dbReference type="PATRIC" id="fig|1309411.5.peg.2927"/>
<dbReference type="Gene3D" id="3.30.450.30">
    <property type="entry name" value="Dynein light chain 2a, cytoplasmic"/>
    <property type="match status" value="1"/>
</dbReference>
<evidence type="ECO:0000313" key="4">
    <source>
        <dbReference type="Proteomes" id="UP000034024"/>
    </source>
</evidence>
<accession>A0A0F7JNI8</accession>
<dbReference type="SUPFAM" id="SSF103196">
    <property type="entry name" value="Roadblock/LC7 domain"/>
    <property type="match status" value="1"/>
</dbReference>
<dbReference type="Pfam" id="PF03259">
    <property type="entry name" value="Robl_LC7"/>
    <property type="match status" value="1"/>
</dbReference>
<dbReference type="AlphaFoldDB" id="A0A0F7JNI8"/>
<evidence type="ECO:0000313" key="3">
    <source>
        <dbReference type="EMBL" id="MDR6219452.1"/>
    </source>
</evidence>
<dbReference type="EMBL" id="JAVDQK010000007">
    <property type="protein sequence ID" value="MDR6219452.1"/>
    <property type="molecule type" value="Genomic_DNA"/>
</dbReference>
<organism evidence="2 4">
    <name type="scientific">Deinococcus soli</name>
    <name type="common">ex Cha et al. 2016</name>
    <dbReference type="NCBI Taxonomy" id="1309411"/>
    <lineage>
        <taxon>Bacteria</taxon>
        <taxon>Thermotogati</taxon>
        <taxon>Deinococcota</taxon>
        <taxon>Deinococci</taxon>
        <taxon>Deinococcales</taxon>
        <taxon>Deinococcaceae</taxon>
        <taxon>Deinococcus</taxon>
    </lineage>
</organism>
<evidence type="ECO:0000259" key="1">
    <source>
        <dbReference type="SMART" id="SM00960"/>
    </source>
</evidence>
<feature type="domain" description="Roadblock/LAMTOR2" evidence="1">
    <location>
        <begin position="2"/>
        <end position="84"/>
    </location>
</feature>
<dbReference type="KEGG" id="dch:SY84_14375"/>
<dbReference type="OrthoDB" id="72116at2"/>
<reference evidence="2 4" key="1">
    <citation type="submission" date="2015-01" db="EMBL/GenBank/DDBJ databases">
        <title>Deinococcus soli/N5/whole genome sequencing.</title>
        <authorList>
            <person name="Kim M.K."/>
            <person name="Srinivasan S."/>
            <person name="Lee J.-J."/>
        </authorList>
    </citation>
    <scope>NUCLEOTIDE SEQUENCE [LARGE SCALE GENOMIC DNA]</scope>
    <source>
        <strain evidence="2 4">N5</strain>
    </source>
</reference>
<dbReference type="Proteomes" id="UP001185331">
    <property type="component" value="Unassembled WGS sequence"/>
</dbReference>
<sequence>MILDPLRTLPGVIAAALVGPDGLAIEAHGDGGDGLAAELASLRQGMDRTGRRLGTGDVTRLAFTSERVEVVAVTTGPYTVGAAMTRGSDTRTAQQTLARLALDISLPREQA</sequence>
<dbReference type="EMBL" id="CP011389">
    <property type="protein sequence ID" value="AKH18006.1"/>
    <property type="molecule type" value="Genomic_DNA"/>
</dbReference>
<name>A0A0F7JNI8_9DEIO</name>
<gene>
    <name evidence="3" type="ORF">J2Y00_003055</name>
    <name evidence="2" type="ORF">SY84_14375</name>
</gene>
<protein>
    <submittedName>
        <fullName evidence="3">Regulator of Ras-like GTPase activity (Roadblock/LC7/MglB family)</fullName>
    </submittedName>
</protein>
<reference evidence="3" key="2">
    <citation type="submission" date="2023-07" db="EMBL/GenBank/DDBJ databases">
        <title>Sorghum-associated microbial communities from plants grown in Nebraska, USA.</title>
        <authorList>
            <person name="Schachtman D."/>
        </authorList>
    </citation>
    <scope>NUCLEOTIDE SEQUENCE</scope>
    <source>
        <strain evidence="3">BE330</strain>
    </source>
</reference>
<dbReference type="Proteomes" id="UP000034024">
    <property type="component" value="Chromosome"/>
</dbReference>
<proteinExistence type="predicted"/>
<dbReference type="SMART" id="SM00960">
    <property type="entry name" value="Robl_LC7"/>
    <property type="match status" value="1"/>
</dbReference>
<dbReference type="RefSeq" id="WP_046844573.1">
    <property type="nucleotide sequence ID" value="NZ_BMHJ01000018.1"/>
</dbReference>
<evidence type="ECO:0000313" key="2">
    <source>
        <dbReference type="EMBL" id="AKH18006.1"/>
    </source>
</evidence>